<feature type="transmembrane region" description="Helical" evidence="6">
    <location>
        <begin position="31"/>
        <end position="54"/>
    </location>
</feature>
<reference evidence="7 8" key="1">
    <citation type="submission" date="2020-07" db="EMBL/GenBank/DDBJ databases">
        <title>Thermogemmata thermophila gen. nov., sp. nov., a novel moderate thermophilic planctomycete from a Kamchatka hot spring.</title>
        <authorList>
            <person name="Elcheninov A.G."/>
            <person name="Podosokorskaya O.A."/>
            <person name="Kovaleva O.L."/>
            <person name="Novikov A."/>
            <person name="Bonch-Osmolovskaya E.A."/>
            <person name="Toshchakov S.V."/>
            <person name="Kublanov I.V."/>
        </authorList>
    </citation>
    <scope>NUCLEOTIDE SEQUENCE [LARGE SCALE GENOMIC DNA]</scope>
    <source>
        <strain evidence="7 8">2918</strain>
    </source>
</reference>
<evidence type="ECO:0000256" key="2">
    <source>
        <dbReference type="ARBA" id="ARBA00010350"/>
    </source>
</evidence>
<feature type="transmembrane region" description="Helical" evidence="6">
    <location>
        <begin position="66"/>
        <end position="88"/>
    </location>
</feature>
<evidence type="ECO:0000256" key="1">
    <source>
        <dbReference type="ARBA" id="ARBA00004141"/>
    </source>
</evidence>
<dbReference type="AlphaFoldDB" id="A0A7V8VDP5"/>
<name>A0A7V8VDP5_9BACT</name>
<organism evidence="7 8">
    <name type="scientific">Thermogemmata fonticola</name>
    <dbReference type="NCBI Taxonomy" id="2755323"/>
    <lineage>
        <taxon>Bacteria</taxon>
        <taxon>Pseudomonadati</taxon>
        <taxon>Planctomycetota</taxon>
        <taxon>Planctomycetia</taxon>
        <taxon>Gemmatales</taxon>
        <taxon>Gemmataceae</taxon>
        <taxon>Thermogemmata</taxon>
    </lineage>
</organism>
<comment type="caution">
    <text evidence="7">The sequence shown here is derived from an EMBL/GenBank/DDBJ whole genome shotgun (WGS) entry which is preliminary data.</text>
</comment>
<dbReference type="PANTHER" id="PTHR23291">
    <property type="entry name" value="BAX INHIBITOR-RELATED"/>
    <property type="match status" value="1"/>
</dbReference>
<keyword evidence="5 6" id="KW-0472">Membrane</keyword>
<evidence type="ECO:0000256" key="5">
    <source>
        <dbReference type="ARBA" id="ARBA00023136"/>
    </source>
</evidence>
<evidence type="ECO:0000313" key="8">
    <source>
        <dbReference type="Proteomes" id="UP000542342"/>
    </source>
</evidence>
<evidence type="ECO:0000256" key="6">
    <source>
        <dbReference type="RuleBase" id="RU004379"/>
    </source>
</evidence>
<evidence type="ECO:0000256" key="3">
    <source>
        <dbReference type="ARBA" id="ARBA00022692"/>
    </source>
</evidence>
<evidence type="ECO:0000313" key="7">
    <source>
        <dbReference type="EMBL" id="MBA2226154.1"/>
    </source>
</evidence>
<dbReference type="GO" id="GO:0005886">
    <property type="term" value="C:plasma membrane"/>
    <property type="evidence" value="ECO:0007669"/>
    <property type="project" value="TreeGrafter"/>
</dbReference>
<proteinExistence type="inferred from homology"/>
<protein>
    <submittedName>
        <fullName evidence="7">Bax inhibitor-1 family protein</fullName>
    </submittedName>
</protein>
<keyword evidence="8" id="KW-1185">Reference proteome</keyword>
<dbReference type="EMBL" id="JACEFB010000004">
    <property type="protein sequence ID" value="MBA2226154.1"/>
    <property type="molecule type" value="Genomic_DNA"/>
</dbReference>
<feature type="transmembrane region" description="Helical" evidence="6">
    <location>
        <begin position="128"/>
        <end position="150"/>
    </location>
</feature>
<dbReference type="RefSeq" id="WP_194537576.1">
    <property type="nucleotide sequence ID" value="NZ_JACEFB010000004.1"/>
</dbReference>
<dbReference type="PANTHER" id="PTHR23291:SF50">
    <property type="entry name" value="PROTEIN LIFEGUARD 4"/>
    <property type="match status" value="1"/>
</dbReference>
<dbReference type="Proteomes" id="UP000542342">
    <property type="component" value="Unassembled WGS sequence"/>
</dbReference>
<feature type="transmembrane region" description="Helical" evidence="6">
    <location>
        <begin position="215"/>
        <end position="233"/>
    </location>
</feature>
<dbReference type="InterPro" id="IPR006214">
    <property type="entry name" value="Bax_inhibitor_1-related"/>
</dbReference>
<feature type="transmembrane region" description="Helical" evidence="6">
    <location>
        <begin position="94"/>
        <end position="116"/>
    </location>
</feature>
<feature type="transmembrane region" description="Helical" evidence="6">
    <location>
        <begin position="182"/>
        <end position="200"/>
    </location>
</feature>
<dbReference type="Pfam" id="PF01027">
    <property type="entry name" value="Bax1-I"/>
    <property type="match status" value="1"/>
</dbReference>
<sequence length="243" mass="26004">MSNYLVDGYHVESVAAEAPVSERVAFIRRTYAHVAGAGAAFVGLSVFLQVSGIAEQVMLQLFTSKLAWLGLMVVFIAGTWVAHSMAYARSNVGVQYAGLALYVLLYTLLFTPILTLASQPKYGGSPQLPLQAGIVTLAVFGALTVAVFASGRDFSFLGPILWVCSFAALGLILAAVLFGFSLGLVFCAAMVALFAGYIIYDTSNIIHHYGTHEHVAASMALFGSAAMLFYYILRIFMAVRSSD</sequence>
<gene>
    <name evidence="7" type="ORF">H0921_08270</name>
</gene>
<feature type="transmembrane region" description="Helical" evidence="6">
    <location>
        <begin position="156"/>
        <end position="177"/>
    </location>
</feature>
<accession>A0A7V8VDP5</accession>
<keyword evidence="3 6" id="KW-0812">Transmembrane</keyword>
<keyword evidence="4 6" id="KW-1133">Transmembrane helix</keyword>
<comment type="subcellular location">
    <subcellularLocation>
        <location evidence="1">Membrane</location>
        <topology evidence="1">Multi-pass membrane protein</topology>
    </subcellularLocation>
</comment>
<comment type="similarity">
    <text evidence="2 6">Belongs to the BI1 family.</text>
</comment>
<evidence type="ECO:0000256" key="4">
    <source>
        <dbReference type="ARBA" id="ARBA00022989"/>
    </source>
</evidence>